<accession>A0AAV4YCP7</accession>
<dbReference type="AlphaFoldDB" id="A0AAV4YCP7"/>
<keyword evidence="4" id="KW-1185">Reference proteome</keyword>
<name>A0AAV4YCP7_CAEEX</name>
<proteinExistence type="predicted"/>
<evidence type="ECO:0000256" key="1">
    <source>
        <dbReference type="SAM" id="MobiDB-lite"/>
    </source>
</evidence>
<dbReference type="Proteomes" id="UP001054945">
    <property type="component" value="Unassembled WGS sequence"/>
</dbReference>
<reference evidence="3 4" key="1">
    <citation type="submission" date="2021-06" db="EMBL/GenBank/DDBJ databases">
        <title>Caerostris extrusa draft genome.</title>
        <authorList>
            <person name="Kono N."/>
            <person name="Arakawa K."/>
        </authorList>
    </citation>
    <scope>NUCLEOTIDE SEQUENCE [LARGE SCALE GENOMIC DNA]</scope>
</reference>
<gene>
    <name evidence="3" type="ORF">CEXT_374101</name>
</gene>
<dbReference type="EMBL" id="BPLR01019020">
    <property type="protein sequence ID" value="GIZ03984.1"/>
    <property type="molecule type" value="Genomic_DNA"/>
</dbReference>
<feature type="region of interest" description="Disordered" evidence="1">
    <location>
        <begin position="36"/>
        <end position="64"/>
    </location>
</feature>
<sequence>MESRVIDGPTWSSPSSPRPARLFLSLSVAKRLFRKPPPSRTHIRRSIAPLPSRQTSHNSRRLARGTRGENPYAFIYPCVVVFSAWITWCAPVKMDFLRVAVNNIDMTKMRVKLRRDGRRPLVESNSSGDRRM</sequence>
<keyword evidence="2" id="KW-0472">Membrane</keyword>
<keyword evidence="2" id="KW-1133">Transmembrane helix</keyword>
<keyword evidence="2" id="KW-0812">Transmembrane</keyword>
<feature type="transmembrane region" description="Helical" evidence="2">
    <location>
        <begin position="70"/>
        <end position="88"/>
    </location>
</feature>
<organism evidence="3 4">
    <name type="scientific">Caerostris extrusa</name>
    <name type="common">Bark spider</name>
    <name type="synonym">Caerostris bankana</name>
    <dbReference type="NCBI Taxonomy" id="172846"/>
    <lineage>
        <taxon>Eukaryota</taxon>
        <taxon>Metazoa</taxon>
        <taxon>Ecdysozoa</taxon>
        <taxon>Arthropoda</taxon>
        <taxon>Chelicerata</taxon>
        <taxon>Arachnida</taxon>
        <taxon>Araneae</taxon>
        <taxon>Araneomorphae</taxon>
        <taxon>Entelegynae</taxon>
        <taxon>Araneoidea</taxon>
        <taxon>Araneidae</taxon>
        <taxon>Caerostris</taxon>
    </lineage>
</organism>
<evidence type="ECO:0000256" key="2">
    <source>
        <dbReference type="SAM" id="Phobius"/>
    </source>
</evidence>
<comment type="caution">
    <text evidence="3">The sequence shown here is derived from an EMBL/GenBank/DDBJ whole genome shotgun (WGS) entry which is preliminary data.</text>
</comment>
<evidence type="ECO:0000313" key="4">
    <source>
        <dbReference type="Proteomes" id="UP001054945"/>
    </source>
</evidence>
<protein>
    <submittedName>
        <fullName evidence="3">Uncharacterized protein</fullName>
    </submittedName>
</protein>
<evidence type="ECO:0000313" key="3">
    <source>
        <dbReference type="EMBL" id="GIZ03984.1"/>
    </source>
</evidence>